<reference evidence="13 14" key="1">
    <citation type="submission" date="2015-04" db="EMBL/GenBank/DDBJ databases">
        <authorList>
            <person name="Syromyatnikov M.Y."/>
            <person name="Popov V.N."/>
        </authorList>
    </citation>
    <scope>NUCLEOTIDE SEQUENCE [LARGE SCALE GENOMIC DNA]</scope>
    <source>
        <strain evidence="13">WF-38-12</strain>
    </source>
</reference>
<evidence type="ECO:0000256" key="8">
    <source>
        <dbReference type="ARBA" id="ARBA00070108"/>
    </source>
</evidence>
<dbReference type="EC" id="2.1.1.35" evidence="5"/>
<dbReference type="PROSITE" id="PS51687">
    <property type="entry name" value="SAM_MT_RNA_M5U"/>
    <property type="match status" value="1"/>
</dbReference>
<evidence type="ECO:0000256" key="3">
    <source>
        <dbReference type="ARBA" id="ARBA00022691"/>
    </source>
</evidence>
<dbReference type="PROSITE" id="PS01231">
    <property type="entry name" value="TRMA_2"/>
    <property type="match status" value="1"/>
</dbReference>
<evidence type="ECO:0000256" key="11">
    <source>
        <dbReference type="SAM" id="MobiDB-lite"/>
    </source>
</evidence>
<dbReference type="Gene3D" id="3.40.50.150">
    <property type="entry name" value="Vaccinia Virus protein VP39"/>
    <property type="match status" value="2"/>
</dbReference>
<keyword evidence="1 9" id="KW-0489">Methyltransferase</keyword>
<dbReference type="FunFam" id="3.40.50.150:FF:000104">
    <property type="entry name" value="S-adenosyl-L-methionine-dependent methyltransferase"/>
    <property type="match status" value="1"/>
</dbReference>
<dbReference type="InterPro" id="IPR029063">
    <property type="entry name" value="SAM-dependent_MTases_sf"/>
</dbReference>
<dbReference type="GO" id="GO:0032259">
    <property type="term" value="P:methylation"/>
    <property type="evidence" value="ECO:0007669"/>
    <property type="project" value="UniProtKB-KW"/>
</dbReference>
<dbReference type="OMA" id="GGCKWQH"/>
<evidence type="ECO:0000313" key="14">
    <source>
        <dbReference type="Proteomes" id="UP000054383"/>
    </source>
</evidence>
<evidence type="ECO:0000256" key="5">
    <source>
        <dbReference type="ARBA" id="ARBA00033763"/>
    </source>
</evidence>
<dbReference type="SUPFAM" id="SSF50249">
    <property type="entry name" value="Nucleic acid-binding proteins"/>
    <property type="match status" value="1"/>
</dbReference>
<dbReference type="FunFam" id="2.40.50.140:FF:000201">
    <property type="entry name" value="TRM2p tRNA methyltransferase"/>
    <property type="match status" value="1"/>
</dbReference>
<dbReference type="GO" id="GO:0030697">
    <property type="term" value="F:tRNA (uracil(54)-C5)-methyltransferase activity, S-adenosyl methionine-dependent"/>
    <property type="evidence" value="ECO:0007669"/>
    <property type="project" value="UniProtKB-EC"/>
</dbReference>
<evidence type="ECO:0000256" key="4">
    <source>
        <dbReference type="ARBA" id="ARBA00022694"/>
    </source>
</evidence>
<dbReference type="GO" id="GO:0000014">
    <property type="term" value="F:single-stranded DNA endodeoxyribonuclease activity"/>
    <property type="evidence" value="ECO:0007669"/>
    <property type="project" value="EnsemblFungi"/>
</dbReference>
<dbReference type="CDD" id="cd02440">
    <property type="entry name" value="AdoMet_MTases"/>
    <property type="match status" value="1"/>
</dbReference>
<keyword evidence="4" id="KW-0819">tRNA processing</keyword>
<evidence type="ECO:0000256" key="10">
    <source>
        <dbReference type="PROSITE-ProRule" id="PRU10015"/>
    </source>
</evidence>
<protein>
    <recommendedName>
        <fullName evidence="8">tRNA (uracil(54)-C(5))-methyltransferase</fullName>
        <ecNumber evidence="5">2.1.1.35</ecNumber>
    </recommendedName>
</protein>
<evidence type="ECO:0000256" key="7">
    <source>
        <dbReference type="ARBA" id="ARBA00054700"/>
    </source>
</evidence>
<evidence type="ECO:0000256" key="2">
    <source>
        <dbReference type="ARBA" id="ARBA00022679"/>
    </source>
</evidence>
<dbReference type="Pfam" id="PF01938">
    <property type="entry name" value="TRAM"/>
    <property type="match status" value="1"/>
</dbReference>
<sequence length="583" mass="65947">MSNRAIGHLSRYLRARPVCVTITVQSRRFYTPKPIFNAKIEDYLKDLGDRQKMKHRSQGFRAKGSNQPKKQKQGGDYNFGKGEDPEQVLQNDINRLLESAQKERDSSESPAETPKPELPQPFSELDVTISSTSSSGDGLALSEDGSHVYVVPFTIPGDKATIKIVRHLVKEKHSITDLVKVNEPGPGRDDSLIKCKYFGECSGCQLQMLPYKEQLKYKKKVVEKAYANFSGLIPEVVPAIGDTFPSPLQYGYRTKLTPHYAAPPKRSKNSDSQSSGYTSPPAIGFHIKNRRVNVDIEDCPLGTDIIRKGLKNERERVLRNYKEYHNGATILLRQTTRRLKKDDYDPENPPYDDTVSIYKEHPEYVEEQRYVTNQNGYSTEYIDDFILGNKSGAFFQNNNSILSPFTEYIRQQIHPKTPRENEKPIKYLIDAYSGCGLFTVTLSTAFKSSLGIDIDVNSIECARENANKNNLPNTGFAAADAPLLFKRVPYPPDETFLVIDPPRKGCSEDFLKQLLRFGPRRVAYVSCNVHTQARDVGYMVEGNSDSRYEIESIRGFDFFPQTSHVEGLAILNKVPKDTPSEEK</sequence>
<dbReference type="STRING" id="28573.A0A0U1LMK0"/>
<evidence type="ECO:0000259" key="12">
    <source>
        <dbReference type="Pfam" id="PF01938"/>
    </source>
</evidence>
<proteinExistence type="inferred from homology"/>
<feature type="region of interest" description="Disordered" evidence="11">
    <location>
        <begin position="51"/>
        <end position="85"/>
    </location>
</feature>
<dbReference type="Pfam" id="PF05958">
    <property type="entry name" value="tRNA_U5-meth_tr"/>
    <property type="match status" value="1"/>
</dbReference>
<dbReference type="InterPro" id="IPR030390">
    <property type="entry name" value="MeTrfase_TrmA_AS"/>
</dbReference>
<dbReference type="PANTHER" id="PTHR11061">
    <property type="entry name" value="RNA M5U METHYLTRANSFERASE"/>
    <property type="match status" value="1"/>
</dbReference>
<gene>
    <name evidence="13" type="ORF">PISL3812_01597</name>
</gene>
<keyword evidence="3 9" id="KW-0949">S-adenosyl-L-methionine</keyword>
<dbReference type="InterPro" id="IPR025795">
    <property type="entry name" value="tRNA_(uracil-5-)_MeTrfase"/>
</dbReference>
<feature type="binding site" evidence="9">
    <location>
        <position position="432"/>
    </location>
    <ligand>
        <name>S-adenosyl-L-methionine</name>
        <dbReference type="ChEBI" id="CHEBI:59789"/>
    </ligand>
</feature>
<dbReference type="SUPFAM" id="SSF53335">
    <property type="entry name" value="S-adenosyl-L-methionine-dependent methyltransferases"/>
    <property type="match status" value="1"/>
</dbReference>
<accession>A0A0U1LMK0</accession>
<comment type="similarity">
    <text evidence="9">Belongs to the class I-like SAM-binding methyltransferase superfamily. RNA M5U methyltransferase family.</text>
</comment>
<evidence type="ECO:0000256" key="6">
    <source>
        <dbReference type="ARBA" id="ARBA00052788"/>
    </source>
</evidence>
<dbReference type="PROSITE" id="PS51622">
    <property type="entry name" value="SAM_MT_RNA_M5U_2"/>
    <property type="match status" value="1"/>
</dbReference>
<dbReference type="InterPro" id="IPR012340">
    <property type="entry name" value="NA-bd_OB-fold"/>
</dbReference>
<keyword evidence="2 9" id="KW-0808">Transferase</keyword>
<dbReference type="InterPro" id="IPR010280">
    <property type="entry name" value="U5_MeTrfase_fam"/>
</dbReference>
<dbReference type="Gene3D" id="2.40.50.140">
    <property type="entry name" value="Nucleic acid-binding proteins"/>
    <property type="match status" value="1"/>
</dbReference>
<dbReference type="Proteomes" id="UP000054383">
    <property type="component" value="Unassembled WGS sequence"/>
</dbReference>
<comment type="catalytic activity">
    <reaction evidence="6">
        <text>uridine(54) in tRNA + S-adenosyl-L-methionine = 5-methyluridine(54) in tRNA + S-adenosyl-L-homocysteine + H(+)</text>
        <dbReference type="Rhea" id="RHEA:42712"/>
        <dbReference type="Rhea" id="RHEA-COMP:10167"/>
        <dbReference type="Rhea" id="RHEA-COMP:10193"/>
        <dbReference type="ChEBI" id="CHEBI:15378"/>
        <dbReference type="ChEBI" id="CHEBI:57856"/>
        <dbReference type="ChEBI" id="CHEBI:59789"/>
        <dbReference type="ChEBI" id="CHEBI:65315"/>
        <dbReference type="ChEBI" id="CHEBI:74447"/>
        <dbReference type="EC" id="2.1.1.35"/>
    </reaction>
</comment>
<feature type="binding site" evidence="9">
    <location>
        <position position="396"/>
    </location>
    <ligand>
        <name>S-adenosyl-L-methionine</name>
        <dbReference type="ChEBI" id="CHEBI:59789"/>
    </ligand>
</feature>
<dbReference type="InterPro" id="IPR030391">
    <property type="entry name" value="MeTrfase_TrmA_CS"/>
</dbReference>
<dbReference type="FunFam" id="3.40.50.150:FF:000174">
    <property type="entry name" value="TRM2p tRNA methyltransferase"/>
    <property type="match status" value="1"/>
</dbReference>
<feature type="region of interest" description="Disordered" evidence="11">
    <location>
        <begin position="259"/>
        <end position="283"/>
    </location>
</feature>
<evidence type="ECO:0000256" key="9">
    <source>
        <dbReference type="PROSITE-ProRule" id="PRU01024"/>
    </source>
</evidence>
<dbReference type="OrthoDB" id="10250660at2759"/>
<name>A0A0U1LMK0_TALIS</name>
<dbReference type="EMBL" id="CVMT01000001">
    <property type="protein sequence ID" value="CRG84296.1"/>
    <property type="molecule type" value="Genomic_DNA"/>
</dbReference>
<evidence type="ECO:0000256" key="1">
    <source>
        <dbReference type="ARBA" id="ARBA00022603"/>
    </source>
</evidence>
<feature type="region of interest" description="Disordered" evidence="11">
    <location>
        <begin position="100"/>
        <end position="122"/>
    </location>
</feature>
<evidence type="ECO:0000313" key="13">
    <source>
        <dbReference type="EMBL" id="CRG84296.1"/>
    </source>
</evidence>
<organism evidence="13 14">
    <name type="scientific">Talaromyces islandicus</name>
    <name type="common">Penicillium islandicum</name>
    <dbReference type="NCBI Taxonomy" id="28573"/>
    <lineage>
        <taxon>Eukaryota</taxon>
        <taxon>Fungi</taxon>
        <taxon>Dikarya</taxon>
        <taxon>Ascomycota</taxon>
        <taxon>Pezizomycotina</taxon>
        <taxon>Eurotiomycetes</taxon>
        <taxon>Eurotiomycetidae</taxon>
        <taxon>Eurotiales</taxon>
        <taxon>Trichocomaceae</taxon>
        <taxon>Talaromyces</taxon>
        <taxon>Talaromyces sect. Islandici</taxon>
    </lineage>
</organism>
<dbReference type="GO" id="GO:0006400">
    <property type="term" value="P:tRNA modification"/>
    <property type="evidence" value="ECO:0007669"/>
    <property type="project" value="EnsemblFungi"/>
</dbReference>
<comment type="function">
    <text evidence="7">Catalyzes the formation of 5-methyl-uridine at position 54 (m5U54) in all tRNA. May also have a role in tRNA stabilization or maturation.</text>
</comment>
<feature type="active site" description="Nucleophile" evidence="9">
    <location>
        <position position="527"/>
    </location>
</feature>
<dbReference type="PANTHER" id="PTHR11061:SF30">
    <property type="entry name" value="TRNA (URACIL(54)-C(5))-METHYLTRANSFERASE"/>
    <property type="match status" value="1"/>
</dbReference>
<dbReference type="GO" id="GO:0051908">
    <property type="term" value="F:double-stranded DNA 5'-3' DNA exonuclease activity"/>
    <property type="evidence" value="ECO:0007669"/>
    <property type="project" value="EnsemblFungi"/>
</dbReference>
<feature type="binding site" evidence="9">
    <location>
        <position position="500"/>
    </location>
    <ligand>
        <name>S-adenosyl-L-methionine</name>
        <dbReference type="ChEBI" id="CHEBI:59789"/>
    </ligand>
</feature>
<dbReference type="AlphaFoldDB" id="A0A0U1LMK0"/>
<feature type="domain" description="TRAM" evidence="12">
    <location>
        <begin position="122"/>
        <end position="165"/>
    </location>
</feature>
<feature type="binding site" evidence="9">
    <location>
        <position position="453"/>
    </location>
    <ligand>
        <name>S-adenosyl-L-methionine</name>
        <dbReference type="ChEBI" id="CHEBI:59789"/>
    </ligand>
</feature>
<feature type="active site" evidence="10">
    <location>
        <position position="527"/>
    </location>
</feature>
<dbReference type="PROSITE" id="PS01230">
    <property type="entry name" value="TRMA_1"/>
    <property type="match status" value="1"/>
</dbReference>
<dbReference type="InterPro" id="IPR002792">
    <property type="entry name" value="TRAM_dom"/>
</dbReference>
<keyword evidence="14" id="KW-1185">Reference proteome</keyword>